<dbReference type="Proteomes" id="UP000603234">
    <property type="component" value="Unassembled WGS sequence"/>
</dbReference>
<organism evidence="1 2">
    <name type="scientific">Acetobacterium fimetarium</name>
    <dbReference type="NCBI Taxonomy" id="52691"/>
    <lineage>
        <taxon>Bacteria</taxon>
        <taxon>Bacillati</taxon>
        <taxon>Bacillota</taxon>
        <taxon>Clostridia</taxon>
        <taxon>Eubacteriales</taxon>
        <taxon>Eubacteriaceae</taxon>
        <taxon>Acetobacterium</taxon>
    </lineage>
</organism>
<dbReference type="InterPro" id="IPR020075">
    <property type="entry name" value="Uncharacterised_AF2234"/>
</dbReference>
<comment type="caution">
    <text evidence="1">The sequence shown here is derived from an EMBL/GenBank/DDBJ whole genome shotgun (WGS) entry which is preliminary data.</text>
</comment>
<gene>
    <name evidence="1" type="ORF">GH808_01620</name>
</gene>
<dbReference type="RefSeq" id="WP_186841065.1">
    <property type="nucleotide sequence ID" value="NZ_WJBC01000002.1"/>
</dbReference>
<proteinExistence type="predicted"/>
<reference evidence="1 2" key="1">
    <citation type="journal article" date="2020" name="mSystems">
        <title>Defining Genomic and Predicted Metabolic Features of the Acetobacterium Genus.</title>
        <authorList>
            <person name="Ross D.E."/>
            <person name="Marshall C.W."/>
            <person name="Gulliver D."/>
            <person name="May H.D."/>
            <person name="Norman R.S."/>
        </authorList>
    </citation>
    <scope>NUCLEOTIDE SEQUENCE [LARGE SCALE GENOMIC DNA]</scope>
    <source>
        <strain evidence="1 2">DSM 8238</strain>
    </source>
</reference>
<accession>A0ABR6WS15</accession>
<sequence>MSVIPKTKENLKKCLCMKCPSYNFFCKVKSVPENIGLIIGSVEEKRHAEIMFCAFDETSRCIEEKRGCLCEDCELFREFDLDKDFFCIIEGGKPTL</sequence>
<dbReference type="Pfam" id="PF10967">
    <property type="entry name" value="DUF2769"/>
    <property type="match status" value="1"/>
</dbReference>
<evidence type="ECO:0000313" key="2">
    <source>
        <dbReference type="Proteomes" id="UP000603234"/>
    </source>
</evidence>
<protein>
    <submittedName>
        <fullName evidence="1">DUF2769 domain-containing protein</fullName>
    </submittedName>
</protein>
<keyword evidence="2" id="KW-1185">Reference proteome</keyword>
<name>A0ABR6WS15_9FIRM</name>
<evidence type="ECO:0000313" key="1">
    <source>
        <dbReference type="EMBL" id="MBC3803143.1"/>
    </source>
</evidence>
<dbReference type="EMBL" id="WJBC01000002">
    <property type="protein sequence ID" value="MBC3803143.1"/>
    <property type="molecule type" value="Genomic_DNA"/>
</dbReference>